<evidence type="ECO:0000313" key="2">
    <source>
        <dbReference type="Proteomes" id="UP000225358"/>
    </source>
</evidence>
<evidence type="ECO:0000313" key="1">
    <source>
        <dbReference type="EMBL" id="AOQ27173.1"/>
    </source>
</evidence>
<accession>A0A1D7XF67</accession>
<protein>
    <submittedName>
        <fullName evidence="1">Uncharacterized protein</fullName>
    </submittedName>
</protein>
<sequence length="112" mass="11968">MKKALLIALFLVTPPVMADTVPKVNGFGDSKVVTKDRFVQTGMTGALDYIITDTKTGCQFAIVYNGGVIPLGCFSETGALDYIITDTKTGCQFAIVYNGGVIPLGCFSEFKK</sequence>
<dbReference type="Proteomes" id="UP000225358">
    <property type="component" value="Segment"/>
</dbReference>
<organism evidence="1 2">
    <name type="scientific">Escherichia phage ESCO13</name>
    <dbReference type="NCBI Taxonomy" id="1881104"/>
    <lineage>
        <taxon>Viruses</taxon>
        <taxon>Duplodnaviria</taxon>
        <taxon>Heunggongvirae</taxon>
        <taxon>Uroviricota</taxon>
        <taxon>Caudoviricetes</taxon>
        <taxon>Stephanstirmvirinae</taxon>
        <taxon>Phapecoctavirus</taxon>
        <taxon>Phapecoctavirus ESCO13</taxon>
    </lineage>
</organism>
<reference evidence="1" key="1">
    <citation type="submission" date="2017-02" db="EMBL/GenBank/DDBJ databases">
        <title>Complete genome sequence of two Escherichia coli phages, vB_EcoM_ ESCO5 and vB_EcoM_ESCO13, which are related to phAPEC8.</title>
        <authorList>
            <person name="Trotereau A."/>
            <person name="Gonnet M."/>
            <person name="Viardot A."/>
            <person name="Lalmanach A.-C."/>
            <person name="Guabiraba R."/>
            <person name="Chanteloup N."/>
            <person name="Schouler C."/>
        </authorList>
    </citation>
    <scope>NUCLEOTIDE SEQUENCE [LARGE SCALE GENOMIC DNA]</scope>
</reference>
<name>A0A1D7XF67_9CAUD</name>
<keyword evidence="2" id="KW-1185">Reference proteome</keyword>
<gene>
    <name evidence="1" type="ORF">ESCO13_00047</name>
</gene>
<proteinExistence type="predicted"/>
<dbReference type="EMBL" id="KX552041">
    <property type="protein sequence ID" value="AOQ27173.1"/>
    <property type="molecule type" value="Genomic_DNA"/>
</dbReference>